<feature type="compositionally biased region" description="Polar residues" evidence="2">
    <location>
        <begin position="661"/>
        <end position="685"/>
    </location>
</feature>
<dbReference type="AlphaFoldDB" id="A0A077R5N0"/>
<proteinExistence type="predicted"/>
<sequence length="737" mass="81460">MGVSAVIRGGFGFLLDRQHHVSISSAPTINITPANALQSLFRRQREAPLPITPPALFRSMLQCDDLQALLWAWTLVGILVLFAFWTNPSEASFRPFLTDLVFRERLRLLNDQDSAGQASIEPSTEHKPDPNAFSSLLSTASYSSGPFALTFGSKVALSVRTPPFHRKDLGLLSIVTISQSMPTPTVHRQRTSTAHGSSRGHDFMDCTSLFIGAFGKWWVLGFGIPDLPTLRTQSNAQHTKPGREALEENLNDVTDWGVLEMRSIDPEPQSRRSPAQISNGGVHELVSRSQSRKASGVESSVRTASPAPTPTRTVPETDNEDCLSITALVSRSQSDVADLQEQLTQVRSASTRACEALEGDLEEVRAKKKEEEKSRSDIKTRTRALDDSKRQVESGRREAERRLKAANATRALRQASIQQRKEQIDMLNKRRATIVAKKGTNAEKRLQKSEDLSLLISQAKDKAGKLRGDIDDLRHEVEAAQHQLQLEKMNARNAQENDFVRDHGRMEQQPYTWNPAMDMAHVGGHEAMYAHLASNQDPLVDSLARLEQYALAEHRFTTSPFDVEASLPINKMPNVHADAYADLGTSVLRNAFRRANAAAAADGREMVPSTSQGLVNPSLQNASNFEAIKQAFQPTVATEEDGRRSWSAFDVWQSDLRSGSRQGLQWASNGGNASADSLPQISASSGLLPLDRSTSDEQTGIPNLPNQADGDQLRNMSKVKRAFRWPFRPSQVQDDLV</sequence>
<feature type="region of interest" description="Disordered" evidence="2">
    <location>
        <begin position="366"/>
        <end position="399"/>
    </location>
</feature>
<evidence type="ECO:0000256" key="1">
    <source>
        <dbReference type="SAM" id="Coils"/>
    </source>
</evidence>
<evidence type="ECO:0000256" key="2">
    <source>
        <dbReference type="SAM" id="MobiDB-lite"/>
    </source>
</evidence>
<name>A0A077R5N0_9BASI</name>
<keyword evidence="3" id="KW-1133">Transmembrane helix</keyword>
<keyword evidence="1" id="KW-0175">Coiled coil</keyword>
<feature type="compositionally biased region" description="Polar residues" evidence="2">
    <location>
        <begin position="696"/>
        <end position="706"/>
    </location>
</feature>
<dbReference type="EMBL" id="HG529607">
    <property type="protein sequence ID" value="CDI54207.1"/>
    <property type="molecule type" value="Genomic_DNA"/>
</dbReference>
<feature type="transmembrane region" description="Helical" evidence="3">
    <location>
        <begin position="68"/>
        <end position="85"/>
    </location>
</feature>
<keyword evidence="3" id="KW-0812">Transmembrane</keyword>
<feature type="region of interest" description="Disordered" evidence="2">
    <location>
        <begin position="661"/>
        <end position="714"/>
    </location>
</feature>
<organism evidence="4">
    <name type="scientific">Melanopsichium pennsylvanicum 4</name>
    <dbReference type="NCBI Taxonomy" id="1398559"/>
    <lineage>
        <taxon>Eukaryota</taxon>
        <taxon>Fungi</taxon>
        <taxon>Dikarya</taxon>
        <taxon>Basidiomycota</taxon>
        <taxon>Ustilaginomycotina</taxon>
        <taxon>Ustilaginomycetes</taxon>
        <taxon>Ustilaginales</taxon>
        <taxon>Ustilaginaceae</taxon>
        <taxon>Melanopsichium</taxon>
    </lineage>
</organism>
<feature type="compositionally biased region" description="Low complexity" evidence="2">
    <location>
        <begin position="300"/>
        <end position="314"/>
    </location>
</feature>
<evidence type="ECO:0000256" key="3">
    <source>
        <dbReference type="SAM" id="Phobius"/>
    </source>
</evidence>
<feature type="coiled-coil region" evidence="1">
    <location>
        <begin position="456"/>
        <end position="497"/>
    </location>
</feature>
<evidence type="ECO:0000313" key="4">
    <source>
        <dbReference type="EMBL" id="CDI54207.1"/>
    </source>
</evidence>
<reference evidence="4" key="1">
    <citation type="journal article" date="2014" name="Genome Biol. Evol.">
        <title>Gene Loss Rather Than Gene Gain Is Associated with a Host Jump from Monocots to Dicots in the Smut Fungus Melanopsichium pennsylvanicum.</title>
        <authorList>
            <person name="Sharma R."/>
            <person name="Mishra B."/>
            <person name="Runge F."/>
            <person name="Thines M."/>
        </authorList>
    </citation>
    <scope>NUCLEOTIDE SEQUENCE</scope>
    <source>
        <strain evidence="4">4</strain>
    </source>
</reference>
<keyword evidence="3" id="KW-0472">Membrane</keyword>
<protein>
    <submittedName>
        <fullName evidence="4">Uncharacterized protein</fullName>
    </submittedName>
</protein>
<feature type="region of interest" description="Disordered" evidence="2">
    <location>
        <begin position="263"/>
        <end position="320"/>
    </location>
</feature>
<accession>A0A077R5N0</accession>